<protein>
    <submittedName>
        <fullName evidence="1">Uncharacterized protein</fullName>
    </submittedName>
</protein>
<dbReference type="EMBL" id="QXFX01004735">
    <property type="protein sequence ID" value="KAE9062957.1"/>
    <property type="molecule type" value="Genomic_DNA"/>
</dbReference>
<evidence type="ECO:0000313" key="1">
    <source>
        <dbReference type="EMBL" id="KAE9062957.1"/>
    </source>
</evidence>
<reference evidence="1 2" key="1">
    <citation type="submission" date="2018-09" db="EMBL/GenBank/DDBJ databases">
        <title>Genomic investigation of the strawberry pathogen Phytophthora fragariae indicates pathogenicity is determined by transcriptional variation in three key races.</title>
        <authorList>
            <person name="Adams T.M."/>
            <person name="Armitage A.D."/>
            <person name="Sobczyk M.K."/>
            <person name="Bates H.J."/>
            <person name="Dunwell J.M."/>
            <person name="Nellist C.F."/>
            <person name="Harrison R.J."/>
        </authorList>
    </citation>
    <scope>NUCLEOTIDE SEQUENCE [LARGE SCALE GENOMIC DNA]</scope>
    <source>
        <strain evidence="1 2">ONT-3</strain>
    </source>
</reference>
<gene>
    <name evidence="1" type="ORF">PF010_g29188</name>
</gene>
<proteinExistence type="predicted"/>
<evidence type="ECO:0000313" key="2">
    <source>
        <dbReference type="Proteomes" id="UP000488956"/>
    </source>
</evidence>
<dbReference type="Proteomes" id="UP000488956">
    <property type="component" value="Unassembled WGS sequence"/>
</dbReference>
<accession>A0A6G0JPU2</accession>
<dbReference type="AlphaFoldDB" id="A0A6G0JPU2"/>
<name>A0A6G0JPU2_9STRA</name>
<comment type="caution">
    <text evidence="1">The sequence shown here is derived from an EMBL/GenBank/DDBJ whole genome shotgun (WGS) entry which is preliminary data.</text>
</comment>
<organism evidence="1 2">
    <name type="scientific">Phytophthora fragariae</name>
    <dbReference type="NCBI Taxonomy" id="53985"/>
    <lineage>
        <taxon>Eukaryota</taxon>
        <taxon>Sar</taxon>
        <taxon>Stramenopiles</taxon>
        <taxon>Oomycota</taxon>
        <taxon>Peronosporomycetes</taxon>
        <taxon>Peronosporales</taxon>
        <taxon>Peronosporaceae</taxon>
        <taxon>Phytophthora</taxon>
    </lineage>
</organism>
<sequence length="99" mass="11346">MVELWKQQVRAKINCHPSRRDDAVTTLLELTQYEEDERKRKNFIDRGADTMLDGYTTTSKQNSANFTGRVGAHDGARRPTLHCLRKCGPHFMVALLPCK</sequence>